<evidence type="ECO:0000256" key="3">
    <source>
        <dbReference type="ARBA" id="ARBA00023004"/>
    </source>
</evidence>
<dbReference type="GO" id="GO:0051213">
    <property type="term" value="F:dioxygenase activity"/>
    <property type="evidence" value="ECO:0007669"/>
    <property type="project" value="UniProtKB-KW"/>
</dbReference>
<dbReference type="AlphaFoldDB" id="A0A1H9H1U3"/>
<dbReference type="STRING" id="1036181.SAMN05421756_10495"/>
<keyword evidence="2" id="KW-0479">Metal-binding</keyword>
<dbReference type="GO" id="GO:0046872">
    <property type="term" value="F:metal ion binding"/>
    <property type="evidence" value="ECO:0007669"/>
    <property type="project" value="UniProtKB-KW"/>
</dbReference>
<reference evidence="7" key="1">
    <citation type="submission" date="2016-10" db="EMBL/GenBank/DDBJ databases">
        <authorList>
            <person name="Varghese N."/>
            <person name="Submissions S."/>
        </authorList>
    </citation>
    <scope>NUCLEOTIDE SEQUENCE [LARGE SCALE GENOMIC DNA]</scope>
    <source>
        <strain evidence="7">CGMCC 4.6856</strain>
    </source>
</reference>
<evidence type="ECO:0000259" key="5">
    <source>
        <dbReference type="PROSITE" id="PS51296"/>
    </source>
</evidence>
<protein>
    <submittedName>
        <fullName evidence="6">3-phenylpropionate/trans-cinnamate dioxygenase ferredoxin subunit</fullName>
    </submittedName>
</protein>
<dbReference type="InterPro" id="IPR036922">
    <property type="entry name" value="Rieske_2Fe-2S_sf"/>
</dbReference>
<evidence type="ECO:0000313" key="7">
    <source>
        <dbReference type="Proteomes" id="UP000198504"/>
    </source>
</evidence>
<dbReference type="Gene3D" id="2.102.10.10">
    <property type="entry name" value="Rieske [2Fe-2S] iron-sulphur domain"/>
    <property type="match status" value="1"/>
</dbReference>
<feature type="domain" description="Rieske" evidence="5">
    <location>
        <begin position="4"/>
        <end position="99"/>
    </location>
</feature>
<keyword evidence="6" id="KW-0560">Oxidoreductase</keyword>
<dbReference type="PROSITE" id="PS51296">
    <property type="entry name" value="RIESKE"/>
    <property type="match status" value="1"/>
</dbReference>
<dbReference type="PANTHER" id="PTHR21496">
    <property type="entry name" value="FERREDOXIN-RELATED"/>
    <property type="match status" value="1"/>
</dbReference>
<keyword evidence="1" id="KW-0001">2Fe-2S</keyword>
<dbReference type="PANTHER" id="PTHR21496:SF23">
    <property type="entry name" value="3-PHENYLPROPIONATE_CINNAMIC ACID DIOXYGENASE FERREDOXIN SUBUNIT"/>
    <property type="match status" value="1"/>
</dbReference>
<dbReference type="SUPFAM" id="SSF50022">
    <property type="entry name" value="ISP domain"/>
    <property type="match status" value="1"/>
</dbReference>
<sequence length="110" mass="11709">MALVRACALRDLARESALAVEIGRDDVAIVRSGERVYAIADECSHAAIPLSEGDVGDGEIECYLHGSRFDLTTGQPLGLPATEPVAVYRVEVVGDDVFVDLEAQPDAPQN</sequence>
<dbReference type="CDD" id="cd03528">
    <property type="entry name" value="Rieske_RO_ferredoxin"/>
    <property type="match status" value="1"/>
</dbReference>
<keyword evidence="7" id="KW-1185">Reference proteome</keyword>
<gene>
    <name evidence="6" type="ORF">SAMN05421756_10495</name>
</gene>
<dbReference type="Pfam" id="PF00355">
    <property type="entry name" value="Rieske"/>
    <property type="match status" value="1"/>
</dbReference>
<dbReference type="RefSeq" id="WP_091179918.1">
    <property type="nucleotide sequence ID" value="NZ_FOFA01000004.1"/>
</dbReference>
<proteinExistence type="predicted"/>
<evidence type="ECO:0000256" key="4">
    <source>
        <dbReference type="ARBA" id="ARBA00023014"/>
    </source>
</evidence>
<organism evidence="6 7">
    <name type="scientific">Microlunatus flavus</name>
    <dbReference type="NCBI Taxonomy" id="1036181"/>
    <lineage>
        <taxon>Bacteria</taxon>
        <taxon>Bacillati</taxon>
        <taxon>Actinomycetota</taxon>
        <taxon>Actinomycetes</taxon>
        <taxon>Propionibacteriales</taxon>
        <taxon>Propionibacteriaceae</taxon>
        <taxon>Microlunatus</taxon>
    </lineage>
</organism>
<dbReference type="EMBL" id="FOFA01000004">
    <property type="protein sequence ID" value="SEQ56296.1"/>
    <property type="molecule type" value="Genomic_DNA"/>
</dbReference>
<evidence type="ECO:0000256" key="1">
    <source>
        <dbReference type="ARBA" id="ARBA00022714"/>
    </source>
</evidence>
<evidence type="ECO:0000256" key="2">
    <source>
        <dbReference type="ARBA" id="ARBA00022723"/>
    </source>
</evidence>
<evidence type="ECO:0000313" key="6">
    <source>
        <dbReference type="EMBL" id="SEQ56296.1"/>
    </source>
</evidence>
<dbReference type="GO" id="GO:0016705">
    <property type="term" value="F:oxidoreductase activity, acting on paired donors, with incorporation or reduction of molecular oxygen"/>
    <property type="evidence" value="ECO:0007669"/>
    <property type="project" value="UniProtKB-ARBA"/>
</dbReference>
<accession>A0A1H9H1U3</accession>
<dbReference type="GO" id="GO:0051537">
    <property type="term" value="F:2 iron, 2 sulfur cluster binding"/>
    <property type="evidence" value="ECO:0007669"/>
    <property type="project" value="UniProtKB-KW"/>
</dbReference>
<dbReference type="InterPro" id="IPR017941">
    <property type="entry name" value="Rieske_2Fe-2S"/>
</dbReference>
<dbReference type="OrthoDB" id="147178at2"/>
<name>A0A1H9H1U3_9ACTN</name>
<dbReference type="GO" id="GO:0004497">
    <property type="term" value="F:monooxygenase activity"/>
    <property type="evidence" value="ECO:0007669"/>
    <property type="project" value="UniProtKB-ARBA"/>
</dbReference>
<keyword evidence="3" id="KW-0408">Iron</keyword>
<dbReference type="Proteomes" id="UP000198504">
    <property type="component" value="Unassembled WGS sequence"/>
</dbReference>
<keyword evidence="4" id="KW-0411">Iron-sulfur</keyword>
<keyword evidence="6" id="KW-0223">Dioxygenase</keyword>